<name>A0A370D929_9GAMM</name>
<dbReference type="Gene3D" id="3.40.390.10">
    <property type="entry name" value="Collagenase (Catalytic Domain)"/>
    <property type="match status" value="1"/>
</dbReference>
<gene>
    <name evidence="1" type="ORF">DIZ80_15115</name>
</gene>
<reference evidence="1 2" key="1">
    <citation type="journal article" date="2018" name="ISME J.">
        <title>Endosymbiont genomes yield clues of tubeworm success.</title>
        <authorList>
            <person name="Li Y."/>
            <person name="Liles M.R."/>
            <person name="Halanych K.M."/>
        </authorList>
    </citation>
    <scope>NUCLEOTIDE SEQUENCE [LARGE SCALE GENOMIC DNA]</scope>
    <source>
        <strain evidence="1">A1464</strain>
    </source>
</reference>
<dbReference type="InterPro" id="IPR024079">
    <property type="entry name" value="MetalloPept_cat_dom_sf"/>
</dbReference>
<dbReference type="CDD" id="cd20169">
    <property type="entry name" value="Peptidase_M90_mtfA"/>
    <property type="match status" value="1"/>
</dbReference>
<dbReference type="SUPFAM" id="SSF55486">
    <property type="entry name" value="Metalloproteases ('zincins'), catalytic domain"/>
    <property type="match status" value="1"/>
</dbReference>
<keyword evidence="2" id="KW-1185">Reference proteome</keyword>
<accession>A0A370D929</accession>
<protein>
    <recommendedName>
        <fullName evidence="3">Zinc-dependent peptidase</fullName>
    </recommendedName>
</protein>
<dbReference type="PANTHER" id="PTHR30164:SF2">
    <property type="entry name" value="PROTEIN MTFA"/>
    <property type="match status" value="1"/>
</dbReference>
<dbReference type="GO" id="GO:0005829">
    <property type="term" value="C:cytosol"/>
    <property type="evidence" value="ECO:0007669"/>
    <property type="project" value="TreeGrafter"/>
</dbReference>
<evidence type="ECO:0008006" key="3">
    <source>
        <dbReference type="Google" id="ProtNLM"/>
    </source>
</evidence>
<dbReference type="InterPro" id="IPR042252">
    <property type="entry name" value="MtfA_N"/>
</dbReference>
<dbReference type="Gene3D" id="1.10.472.150">
    <property type="entry name" value="Glucose-regulated metallo-peptidase M90, N-terminal domain"/>
    <property type="match status" value="1"/>
</dbReference>
<dbReference type="InterPro" id="IPR010384">
    <property type="entry name" value="MtfA_fam"/>
</dbReference>
<comment type="caution">
    <text evidence="1">The sequence shown here is derived from an EMBL/GenBank/DDBJ whole genome shotgun (WGS) entry which is preliminary data.</text>
</comment>
<proteinExistence type="predicted"/>
<dbReference type="Proteomes" id="UP000254266">
    <property type="component" value="Unassembled WGS sequence"/>
</dbReference>
<sequence>MRPMNISRKLHNWRVLRSLKNHPVKFSNWKHIRTLSCIRYLSSVEKARLRTLCSVLLSQKEFIGVQGLELTDNMSLIIAAQACVPILKLGLNYYSGFIQITVYPSAFWVVRNEMDEAGVIHRKRVLLSGESWSRGPVILSWQDIQHDIEHHDEGHNVIIHEFSHKIDMLNRGANGTPPIPAATSEKKWNDIFNYAYKNLLEKIRHHHKPSINPYAAQSPVEFFAVVSEYFFTAPEVLGKNFIQVYNELALFYQQDPIRRKTKN</sequence>
<dbReference type="EMBL" id="QFXC01000013">
    <property type="protein sequence ID" value="RDH81415.1"/>
    <property type="molecule type" value="Genomic_DNA"/>
</dbReference>
<dbReference type="GO" id="GO:0004177">
    <property type="term" value="F:aminopeptidase activity"/>
    <property type="evidence" value="ECO:0007669"/>
    <property type="project" value="TreeGrafter"/>
</dbReference>
<dbReference type="PANTHER" id="PTHR30164">
    <property type="entry name" value="MTFA PEPTIDASE"/>
    <property type="match status" value="1"/>
</dbReference>
<dbReference type="Pfam" id="PF06167">
    <property type="entry name" value="Peptidase_M90"/>
    <property type="match status" value="1"/>
</dbReference>
<evidence type="ECO:0000313" key="2">
    <source>
        <dbReference type="Proteomes" id="UP000254266"/>
    </source>
</evidence>
<organism evidence="1 2">
    <name type="scientific">endosymbiont of Galathealinum brachiosum</name>
    <dbReference type="NCBI Taxonomy" id="2200906"/>
    <lineage>
        <taxon>Bacteria</taxon>
        <taxon>Pseudomonadati</taxon>
        <taxon>Pseudomonadota</taxon>
        <taxon>Gammaproteobacteria</taxon>
        <taxon>sulfur-oxidizing symbionts</taxon>
    </lineage>
</organism>
<dbReference type="GO" id="GO:0008237">
    <property type="term" value="F:metallopeptidase activity"/>
    <property type="evidence" value="ECO:0007669"/>
    <property type="project" value="InterPro"/>
</dbReference>
<dbReference type="AlphaFoldDB" id="A0A370D929"/>
<evidence type="ECO:0000313" key="1">
    <source>
        <dbReference type="EMBL" id="RDH81415.1"/>
    </source>
</evidence>